<reference evidence="1" key="1">
    <citation type="submission" date="2022-06" db="EMBL/GenBank/DDBJ databases">
        <title>Uncovering the hologenomic basis of an extraordinary plant invasion.</title>
        <authorList>
            <person name="Bieker V.C."/>
            <person name="Martin M.D."/>
            <person name="Gilbert T."/>
            <person name="Hodgins K."/>
            <person name="Battlay P."/>
            <person name="Petersen B."/>
            <person name="Wilson J."/>
        </authorList>
    </citation>
    <scope>NUCLEOTIDE SEQUENCE</scope>
    <source>
        <strain evidence="1">AA19_3_7</strain>
        <tissue evidence="1">Leaf</tissue>
    </source>
</reference>
<accession>A0AAD5GA65</accession>
<keyword evidence="2" id="KW-1185">Reference proteome</keyword>
<dbReference type="AlphaFoldDB" id="A0AAD5GA65"/>
<evidence type="ECO:0000313" key="1">
    <source>
        <dbReference type="EMBL" id="KAI7734337.1"/>
    </source>
</evidence>
<gene>
    <name evidence="1" type="ORF">M8C21_017042</name>
</gene>
<protein>
    <submittedName>
        <fullName evidence="1">Uncharacterized protein</fullName>
    </submittedName>
</protein>
<dbReference type="Proteomes" id="UP001206925">
    <property type="component" value="Unassembled WGS sequence"/>
</dbReference>
<dbReference type="EMBL" id="JAMZMK010009756">
    <property type="protein sequence ID" value="KAI7734337.1"/>
    <property type="molecule type" value="Genomic_DNA"/>
</dbReference>
<organism evidence="1 2">
    <name type="scientific">Ambrosia artemisiifolia</name>
    <name type="common">Common ragweed</name>
    <dbReference type="NCBI Taxonomy" id="4212"/>
    <lineage>
        <taxon>Eukaryota</taxon>
        <taxon>Viridiplantae</taxon>
        <taxon>Streptophyta</taxon>
        <taxon>Embryophyta</taxon>
        <taxon>Tracheophyta</taxon>
        <taxon>Spermatophyta</taxon>
        <taxon>Magnoliopsida</taxon>
        <taxon>eudicotyledons</taxon>
        <taxon>Gunneridae</taxon>
        <taxon>Pentapetalae</taxon>
        <taxon>asterids</taxon>
        <taxon>campanulids</taxon>
        <taxon>Asterales</taxon>
        <taxon>Asteraceae</taxon>
        <taxon>Asteroideae</taxon>
        <taxon>Heliantheae alliance</taxon>
        <taxon>Heliantheae</taxon>
        <taxon>Ambrosia</taxon>
    </lineage>
</organism>
<evidence type="ECO:0000313" key="2">
    <source>
        <dbReference type="Proteomes" id="UP001206925"/>
    </source>
</evidence>
<name>A0AAD5GA65_AMBAR</name>
<comment type="caution">
    <text evidence="1">The sequence shown here is derived from an EMBL/GenBank/DDBJ whole genome shotgun (WGS) entry which is preliminary data.</text>
</comment>
<feature type="non-terminal residue" evidence="1">
    <location>
        <position position="1"/>
    </location>
</feature>
<proteinExistence type="predicted"/>
<sequence>MNGVGGQHANGRLFKTSPNTVLIFINAIGSRMSKTVWSYEDLRFQCLPGQVRTRHLRTSLQVNLL</sequence>